<protein>
    <recommendedName>
        <fullName evidence="3">dihydrofolate reductase</fullName>
        <ecNumber evidence="3">1.5.1.3</ecNumber>
    </recommendedName>
</protein>
<dbReference type="GO" id="GO:0046654">
    <property type="term" value="P:tetrahydrofolate biosynthetic process"/>
    <property type="evidence" value="ECO:0000318"/>
    <property type="project" value="GO_Central"/>
</dbReference>
<dbReference type="InterPro" id="IPR012259">
    <property type="entry name" value="DHFR"/>
</dbReference>
<name>B3RI81_TRIAD</name>
<dbReference type="InParanoid" id="B3RI81"/>
<dbReference type="UniPathway" id="UPA00077">
    <property type="reaction ID" value="UER00158"/>
</dbReference>
<dbReference type="Pfam" id="PF00186">
    <property type="entry name" value="DHFR_1"/>
    <property type="match status" value="1"/>
</dbReference>
<dbReference type="Proteomes" id="UP000009022">
    <property type="component" value="Unassembled WGS sequence"/>
</dbReference>
<evidence type="ECO:0000256" key="8">
    <source>
        <dbReference type="RuleBase" id="RU004474"/>
    </source>
</evidence>
<keyword evidence="11" id="KW-1185">Reference proteome</keyword>
<keyword evidence="5" id="KW-0521">NADP</keyword>
<evidence type="ECO:0000256" key="4">
    <source>
        <dbReference type="ARBA" id="ARBA00022563"/>
    </source>
</evidence>
<dbReference type="AlphaFoldDB" id="B3RI81"/>
<organism evidence="10 11">
    <name type="scientific">Trichoplax adhaerens</name>
    <name type="common">Trichoplax reptans</name>
    <dbReference type="NCBI Taxonomy" id="10228"/>
    <lineage>
        <taxon>Eukaryota</taxon>
        <taxon>Metazoa</taxon>
        <taxon>Placozoa</taxon>
        <taxon>Uniplacotomia</taxon>
        <taxon>Trichoplacea</taxon>
        <taxon>Trichoplacidae</taxon>
        <taxon>Trichoplax</taxon>
    </lineage>
</organism>
<dbReference type="PROSITE" id="PS00075">
    <property type="entry name" value="DHFR_1"/>
    <property type="match status" value="1"/>
</dbReference>
<dbReference type="GO" id="GO:0050661">
    <property type="term" value="F:NADP binding"/>
    <property type="evidence" value="ECO:0000318"/>
    <property type="project" value="GO_Central"/>
</dbReference>
<dbReference type="STRING" id="10228.B3RI81"/>
<comment type="pathway">
    <text evidence="1">Cofactor biosynthesis; tetrahydrofolate biosynthesis; 5,6,7,8-tetrahydrofolate from 7,8-dihydrofolate: step 1/1.</text>
</comment>
<comment type="similarity">
    <text evidence="2 8">Belongs to the dihydrofolate reductase family.</text>
</comment>
<dbReference type="RefSeq" id="XP_002108175.1">
    <property type="nucleotide sequence ID" value="XM_002108139.1"/>
</dbReference>
<dbReference type="FunFam" id="3.40.430.10:FF:000002">
    <property type="entry name" value="Dihydrofolate reductase"/>
    <property type="match status" value="1"/>
</dbReference>
<dbReference type="PANTHER" id="PTHR48069:SF3">
    <property type="entry name" value="DIHYDROFOLATE REDUCTASE"/>
    <property type="match status" value="1"/>
</dbReference>
<dbReference type="HOGENOM" id="CLU_043966_2_3_1"/>
<dbReference type="KEGG" id="tad:TRIADDRAFT_52382"/>
<dbReference type="Gene3D" id="3.40.430.10">
    <property type="entry name" value="Dihydrofolate Reductase, subunit A"/>
    <property type="match status" value="1"/>
</dbReference>
<evidence type="ECO:0000256" key="6">
    <source>
        <dbReference type="ARBA" id="ARBA00023002"/>
    </source>
</evidence>
<dbReference type="EC" id="1.5.1.3" evidence="3"/>
<dbReference type="PRINTS" id="PR00070">
    <property type="entry name" value="DHFR"/>
</dbReference>
<dbReference type="EMBL" id="DS985241">
    <property type="protein sequence ID" value="EDV28973.1"/>
    <property type="molecule type" value="Genomic_DNA"/>
</dbReference>
<dbReference type="InterPro" id="IPR017925">
    <property type="entry name" value="DHFR_CS"/>
</dbReference>
<dbReference type="CTD" id="6750122"/>
<evidence type="ECO:0000256" key="2">
    <source>
        <dbReference type="ARBA" id="ARBA00009539"/>
    </source>
</evidence>
<dbReference type="GO" id="GO:0005739">
    <property type="term" value="C:mitochondrion"/>
    <property type="evidence" value="ECO:0000318"/>
    <property type="project" value="GO_Central"/>
</dbReference>
<dbReference type="CDD" id="cd00209">
    <property type="entry name" value="DHFR"/>
    <property type="match status" value="1"/>
</dbReference>
<dbReference type="PANTHER" id="PTHR48069">
    <property type="entry name" value="DIHYDROFOLATE REDUCTASE"/>
    <property type="match status" value="1"/>
</dbReference>
<dbReference type="PROSITE" id="PS51330">
    <property type="entry name" value="DHFR_2"/>
    <property type="match status" value="1"/>
</dbReference>
<dbReference type="GO" id="GO:0006730">
    <property type="term" value="P:one-carbon metabolic process"/>
    <property type="evidence" value="ECO:0007669"/>
    <property type="project" value="UniProtKB-KW"/>
</dbReference>
<dbReference type="GO" id="GO:0046452">
    <property type="term" value="P:dihydrofolate metabolic process"/>
    <property type="evidence" value="ECO:0000318"/>
    <property type="project" value="GO_Central"/>
</dbReference>
<evidence type="ECO:0000256" key="3">
    <source>
        <dbReference type="ARBA" id="ARBA00012856"/>
    </source>
</evidence>
<evidence type="ECO:0000313" key="11">
    <source>
        <dbReference type="Proteomes" id="UP000009022"/>
    </source>
</evidence>
<evidence type="ECO:0000313" key="10">
    <source>
        <dbReference type="EMBL" id="EDV28973.1"/>
    </source>
</evidence>
<proteinExistence type="inferred from homology"/>
<sequence length="174" mass="20127">MTRDRGIGYKNDLPWKLRNEYKYFARLTTSTKDSAKKNAVLMGRNTWVSIPEKNRPLRNRINIVISSQLRAEEVPEGVHVVASIPEVIELVQSPLLKDIVETVWIVGGAPVYKGFMSHPQCDRIYLTKLDANYECDVFFPEMSDDFKEISDPDVSQEVQEENGLKYTFHVYQRN</sequence>
<accession>B3RI81</accession>
<dbReference type="SUPFAM" id="SSF53597">
    <property type="entry name" value="Dihydrofolate reductase-like"/>
    <property type="match status" value="1"/>
</dbReference>
<reference evidence="10 11" key="1">
    <citation type="journal article" date="2008" name="Nature">
        <title>The Trichoplax genome and the nature of placozoans.</title>
        <authorList>
            <person name="Srivastava M."/>
            <person name="Begovic E."/>
            <person name="Chapman J."/>
            <person name="Putnam N.H."/>
            <person name="Hellsten U."/>
            <person name="Kawashima T."/>
            <person name="Kuo A."/>
            <person name="Mitros T."/>
            <person name="Salamov A."/>
            <person name="Carpenter M.L."/>
            <person name="Signorovitch A.Y."/>
            <person name="Moreno M.A."/>
            <person name="Kamm K."/>
            <person name="Grimwood J."/>
            <person name="Schmutz J."/>
            <person name="Shapiro H."/>
            <person name="Grigoriev I.V."/>
            <person name="Buss L.W."/>
            <person name="Schierwater B."/>
            <person name="Dellaporta S.L."/>
            <person name="Rokhsar D.S."/>
        </authorList>
    </citation>
    <scope>NUCLEOTIDE SEQUENCE [LARGE SCALE GENOMIC DNA]</scope>
    <source>
        <strain evidence="10 11">Grell-BS-1999</strain>
    </source>
</reference>
<dbReference type="OMA" id="QYEFQMW"/>
<comment type="catalytic activity">
    <reaction evidence="7">
        <text>(6S)-5,6,7,8-tetrahydrofolate + NADP(+) = 7,8-dihydrofolate + NADPH + H(+)</text>
        <dbReference type="Rhea" id="RHEA:15009"/>
        <dbReference type="ChEBI" id="CHEBI:15378"/>
        <dbReference type="ChEBI" id="CHEBI:57451"/>
        <dbReference type="ChEBI" id="CHEBI:57453"/>
        <dbReference type="ChEBI" id="CHEBI:57783"/>
        <dbReference type="ChEBI" id="CHEBI:58349"/>
        <dbReference type="EC" id="1.5.1.3"/>
    </reaction>
</comment>
<keyword evidence="6" id="KW-0560">Oxidoreductase</keyword>
<dbReference type="OrthoDB" id="4664297at2759"/>
<feature type="domain" description="DHFR" evidence="9">
    <location>
        <begin position="1"/>
        <end position="173"/>
    </location>
</feature>
<keyword evidence="4" id="KW-0554">One-carbon metabolism</keyword>
<evidence type="ECO:0000256" key="5">
    <source>
        <dbReference type="ARBA" id="ARBA00022857"/>
    </source>
</evidence>
<dbReference type="GeneID" id="6750122"/>
<dbReference type="eggNOG" id="KOG1324">
    <property type="taxonomic scope" value="Eukaryota"/>
</dbReference>
<dbReference type="GO" id="GO:0004146">
    <property type="term" value="F:dihydrofolate reductase activity"/>
    <property type="evidence" value="ECO:0000318"/>
    <property type="project" value="GO_Central"/>
</dbReference>
<evidence type="ECO:0000256" key="1">
    <source>
        <dbReference type="ARBA" id="ARBA00004903"/>
    </source>
</evidence>
<dbReference type="PhylomeDB" id="B3RI81"/>
<dbReference type="FunCoup" id="B3RI81">
    <property type="interactions" value="497"/>
</dbReference>
<evidence type="ECO:0000256" key="7">
    <source>
        <dbReference type="ARBA" id="ARBA00048873"/>
    </source>
</evidence>
<gene>
    <name evidence="10" type="ORF">TRIADDRAFT_52382</name>
</gene>
<dbReference type="InterPro" id="IPR001796">
    <property type="entry name" value="DHFR_dom"/>
</dbReference>
<evidence type="ECO:0000259" key="9">
    <source>
        <dbReference type="PROSITE" id="PS51330"/>
    </source>
</evidence>
<dbReference type="InterPro" id="IPR024072">
    <property type="entry name" value="DHFR-like_dom_sf"/>
</dbReference>
<dbReference type="GO" id="GO:0046655">
    <property type="term" value="P:folic acid metabolic process"/>
    <property type="evidence" value="ECO:0000318"/>
    <property type="project" value="GO_Central"/>
</dbReference>